<dbReference type="RefSeq" id="XP_062650467.1">
    <property type="nucleotide sequence ID" value="XM_062788384.1"/>
</dbReference>
<protein>
    <recommendedName>
        <fullName evidence="2">AHC1-like C2H2 zinc-finger domain-containing protein</fullName>
    </recommendedName>
</protein>
<feature type="domain" description="AHC1-like C2H2 zinc-finger" evidence="2">
    <location>
        <begin position="266"/>
        <end position="316"/>
    </location>
</feature>
<accession>A0AAN6Z681</accession>
<sequence>MPMFRFWAADSRGSDKTAEGHHQLPVYADPVASDPSGLATPISPKKRRPSFVDTTACAYSSDKRIKTEQHGDLPSPVSASPDLEETFSLRRGNMAFDLEAAREAIQMQFGLEILLKHDELRLINQELARCQVALEQLRRCHLIPYPAQCPTPSQMLDISSGKGPALQSNRGEPVPKWAPPFGVVEGPYARHYAKWLIPDPMFDGVQPEPRGFADTGRARNAAEGRTTRSSISDAVGPGKHRLARGTAGQRLQALFSGYPQPKDKQSPCTVKRSNGVTVKLVCIDCHRWDFSSTQGFINHCRIAHKRDYKSHEEAAIHCGHPIEVDDSGAILGDDRKAPAAAPSGLVHPLARSENISEQQAYRDLLSRIRASLELYKAGKLPGVSSIPGVPASSQAPSFESCQVFEGSSDVPYLSQLMRKRKLGGNLRERVKDAKIKVDLELLSAGQDSDADDATALQGGAAPAKSFAATARTPAAMRMPSRATVSPSQPPAAHRAASQKSHHTADLESPKLPETPMYDVEMDVDMSPNTMTSNNAPSLVSDDGEYDDSDDGSASDTSDVMGAESVSDVAEINIDDDSDAREDTPRPVSARRRTSASKAVKLKKEESRHVTFVSPTPVPPKTRGRRKKI</sequence>
<reference evidence="3" key="1">
    <citation type="journal article" date="2023" name="Mol. Phylogenet. Evol.">
        <title>Genome-scale phylogeny and comparative genomics of the fungal order Sordariales.</title>
        <authorList>
            <person name="Hensen N."/>
            <person name="Bonometti L."/>
            <person name="Westerberg I."/>
            <person name="Brannstrom I.O."/>
            <person name="Guillou S."/>
            <person name="Cros-Aarteil S."/>
            <person name="Calhoun S."/>
            <person name="Haridas S."/>
            <person name="Kuo A."/>
            <person name="Mondo S."/>
            <person name="Pangilinan J."/>
            <person name="Riley R."/>
            <person name="LaButti K."/>
            <person name="Andreopoulos B."/>
            <person name="Lipzen A."/>
            <person name="Chen C."/>
            <person name="Yan M."/>
            <person name="Daum C."/>
            <person name="Ng V."/>
            <person name="Clum A."/>
            <person name="Steindorff A."/>
            <person name="Ohm R.A."/>
            <person name="Martin F."/>
            <person name="Silar P."/>
            <person name="Natvig D.O."/>
            <person name="Lalanne C."/>
            <person name="Gautier V."/>
            <person name="Ament-Velasquez S.L."/>
            <person name="Kruys A."/>
            <person name="Hutchinson M.I."/>
            <person name="Powell A.J."/>
            <person name="Barry K."/>
            <person name="Miller A.N."/>
            <person name="Grigoriev I.V."/>
            <person name="Debuchy R."/>
            <person name="Gladieux P."/>
            <person name="Hiltunen Thoren M."/>
            <person name="Johannesson H."/>
        </authorList>
    </citation>
    <scope>NUCLEOTIDE SEQUENCE</scope>
    <source>
        <strain evidence="3">CBS 731.68</strain>
    </source>
</reference>
<dbReference type="AlphaFoldDB" id="A0AAN6Z681"/>
<keyword evidence="4" id="KW-1185">Reference proteome</keyword>
<feature type="compositionally biased region" description="Low complexity" evidence="1">
    <location>
        <begin position="467"/>
        <end position="479"/>
    </location>
</feature>
<evidence type="ECO:0000256" key="1">
    <source>
        <dbReference type="SAM" id="MobiDB-lite"/>
    </source>
</evidence>
<proteinExistence type="predicted"/>
<dbReference type="GeneID" id="87825154"/>
<feature type="compositionally biased region" description="Basic and acidic residues" evidence="1">
    <location>
        <begin position="216"/>
        <end position="226"/>
    </location>
</feature>
<evidence type="ECO:0000259" key="2">
    <source>
        <dbReference type="Pfam" id="PF25909"/>
    </source>
</evidence>
<feature type="region of interest" description="Disordered" evidence="1">
    <location>
        <begin position="453"/>
        <end position="628"/>
    </location>
</feature>
<gene>
    <name evidence="3" type="ORF">N657DRAFT_565835</name>
</gene>
<feature type="compositionally biased region" description="Basic and acidic residues" evidence="1">
    <location>
        <begin position="12"/>
        <end position="22"/>
    </location>
</feature>
<feature type="compositionally biased region" description="Polar residues" evidence="1">
    <location>
        <begin position="526"/>
        <end position="537"/>
    </location>
</feature>
<dbReference type="InterPro" id="IPR058706">
    <property type="entry name" value="zf-C2H2_AHC1-like"/>
</dbReference>
<feature type="region of interest" description="Disordered" evidence="1">
    <location>
        <begin position="1"/>
        <end position="51"/>
    </location>
</feature>
<organism evidence="3 4">
    <name type="scientific">Parathielavia appendiculata</name>
    <dbReference type="NCBI Taxonomy" id="2587402"/>
    <lineage>
        <taxon>Eukaryota</taxon>
        <taxon>Fungi</taxon>
        <taxon>Dikarya</taxon>
        <taxon>Ascomycota</taxon>
        <taxon>Pezizomycotina</taxon>
        <taxon>Sordariomycetes</taxon>
        <taxon>Sordariomycetidae</taxon>
        <taxon>Sordariales</taxon>
        <taxon>Chaetomiaceae</taxon>
        <taxon>Parathielavia</taxon>
    </lineage>
</organism>
<feature type="region of interest" description="Disordered" evidence="1">
    <location>
        <begin position="208"/>
        <end position="241"/>
    </location>
</feature>
<feature type="compositionally biased region" description="Acidic residues" evidence="1">
    <location>
        <begin position="541"/>
        <end position="552"/>
    </location>
</feature>
<evidence type="ECO:0000313" key="3">
    <source>
        <dbReference type="EMBL" id="KAK4126696.1"/>
    </source>
</evidence>
<comment type="caution">
    <text evidence="3">The sequence shown here is derived from an EMBL/GenBank/DDBJ whole genome shotgun (WGS) entry which is preliminary data.</text>
</comment>
<evidence type="ECO:0000313" key="4">
    <source>
        <dbReference type="Proteomes" id="UP001302602"/>
    </source>
</evidence>
<name>A0AAN6Z681_9PEZI</name>
<dbReference type="EMBL" id="MU853224">
    <property type="protein sequence ID" value="KAK4126696.1"/>
    <property type="molecule type" value="Genomic_DNA"/>
</dbReference>
<dbReference type="Proteomes" id="UP001302602">
    <property type="component" value="Unassembled WGS sequence"/>
</dbReference>
<reference evidence="3" key="2">
    <citation type="submission" date="2023-05" db="EMBL/GenBank/DDBJ databases">
        <authorList>
            <consortium name="Lawrence Berkeley National Laboratory"/>
            <person name="Steindorff A."/>
            <person name="Hensen N."/>
            <person name="Bonometti L."/>
            <person name="Westerberg I."/>
            <person name="Brannstrom I.O."/>
            <person name="Guillou S."/>
            <person name="Cros-Aarteil S."/>
            <person name="Calhoun S."/>
            <person name="Haridas S."/>
            <person name="Kuo A."/>
            <person name="Mondo S."/>
            <person name="Pangilinan J."/>
            <person name="Riley R."/>
            <person name="Labutti K."/>
            <person name="Andreopoulos B."/>
            <person name="Lipzen A."/>
            <person name="Chen C."/>
            <person name="Yanf M."/>
            <person name="Daum C."/>
            <person name="Ng V."/>
            <person name="Clum A."/>
            <person name="Ohm R."/>
            <person name="Martin F."/>
            <person name="Silar P."/>
            <person name="Natvig D."/>
            <person name="Lalanne C."/>
            <person name="Gautier V."/>
            <person name="Ament-Velasquez S.L."/>
            <person name="Kruys A."/>
            <person name="Hutchinson M.I."/>
            <person name="Powell A.J."/>
            <person name="Barry K."/>
            <person name="Miller A.N."/>
            <person name="Grigoriev I.V."/>
            <person name="Debuchy R."/>
            <person name="Gladieux P."/>
            <person name="Thoren M.H."/>
            <person name="Johannesson H."/>
        </authorList>
    </citation>
    <scope>NUCLEOTIDE SEQUENCE</scope>
    <source>
        <strain evidence="3">CBS 731.68</strain>
    </source>
</reference>
<dbReference type="Pfam" id="PF25909">
    <property type="entry name" value="zf-C2H2_AHC1"/>
    <property type="match status" value="1"/>
</dbReference>